<evidence type="ECO:0000313" key="14">
    <source>
        <dbReference type="Ensembl" id="ENSVURP00010024878.1"/>
    </source>
</evidence>
<feature type="transmembrane region" description="Helical" evidence="11">
    <location>
        <begin position="227"/>
        <end position="249"/>
    </location>
</feature>
<evidence type="ECO:0000256" key="3">
    <source>
        <dbReference type="ARBA" id="ARBA00022692"/>
    </source>
</evidence>
<accession>A0A4X2LP26</accession>
<dbReference type="FunFam" id="1.20.1070.10:FF:000134">
    <property type="entry name" value="proto-oncogene Mas"/>
    <property type="match status" value="1"/>
</dbReference>
<evidence type="ECO:0000313" key="15">
    <source>
        <dbReference type="Proteomes" id="UP000314987"/>
    </source>
</evidence>
<dbReference type="GeneTree" id="ENSGT01030000234639"/>
<feature type="transmembrane region" description="Helical" evidence="11">
    <location>
        <begin position="191"/>
        <end position="215"/>
    </location>
</feature>
<feature type="transmembrane region" description="Helical" evidence="11">
    <location>
        <begin position="106"/>
        <end position="129"/>
    </location>
</feature>
<evidence type="ECO:0000313" key="13">
    <source>
        <dbReference type="Ensembl" id="ENSVURP00010023596.1"/>
    </source>
</evidence>
<organism evidence="13 15">
    <name type="scientific">Vombatus ursinus</name>
    <name type="common">Common wombat</name>
    <dbReference type="NCBI Taxonomy" id="29139"/>
    <lineage>
        <taxon>Eukaryota</taxon>
        <taxon>Metazoa</taxon>
        <taxon>Chordata</taxon>
        <taxon>Craniata</taxon>
        <taxon>Vertebrata</taxon>
        <taxon>Euteleostomi</taxon>
        <taxon>Mammalia</taxon>
        <taxon>Metatheria</taxon>
        <taxon>Diprotodontia</taxon>
        <taxon>Vombatidae</taxon>
        <taxon>Vombatus</taxon>
    </lineage>
</organism>
<keyword evidence="5 10" id="KW-0297">G-protein coupled receptor</keyword>
<reference evidence="13" key="2">
    <citation type="submission" date="2025-05" db="UniProtKB">
        <authorList>
            <consortium name="Ensembl"/>
        </authorList>
    </citation>
    <scope>IDENTIFICATION</scope>
</reference>
<dbReference type="Ensembl" id="ENSVURT00010026858.1">
    <property type="protein sequence ID" value="ENSVURP00010023596.1"/>
    <property type="gene ID" value="ENSVURG00010018086.1"/>
</dbReference>
<dbReference type="PROSITE" id="PS00237">
    <property type="entry name" value="G_PROTEIN_RECEP_F1_1"/>
    <property type="match status" value="1"/>
</dbReference>
<keyword evidence="2" id="KW-1003">Cell membrane</keyword>
<dbReference type="AlphaFoldDB" id="A0A4X2LP26"/>
<evidence type="ECO:0000256" key="6">
    <source>
        <dbReference type="ARBA" id="ARBA00023136"/>
    </source>
</evidence>
<dbReference type="InterPro" id="IPR000276">
    <property type="entry name" value="GPCR_Rhodpsn"/>
</dbReference>
<dbReference type="Ensembl" id="ENSVURT00010028322.1">
    <property type="protein sequence ID" value="ENSVURP00010024878.1"/>
    <property type="gene ID" value="ENSVURG00010019059.1"/>
</dbReference>
<feature type="domain" description="G-protein coupled receptors family 1 profile" evidence="12">
    <location>
        <begin position="49"/>
        <end position="284"/>
    </location>
</feature>
<feature type="transmembrane region" description="Helical" evidence="11">
    <location>
        <begin position="37"/>
        <end position="58"/>
    </location>
</feature>
<reference evidence="15" key="1">
    <citation type="submission" date="2018-12" db="EMBL/GenBank/DDBJ databases">
        <authorList>
            <person name="Yazar S."/>
        </authorList>
    </citation>
    <scope>NUCLEOTIDE SEQUENCE [LARGE SCALE GENOMIC DNA]</scope>
</reference>
<protein>
    <recommendedName>
        <fullName evidence="12">G-protein coupled receptors family 1 profile domain-containing protein</fullName>
    </recommendedName>
</protein>
<evidence type="ECO:0000256" key="2">
    <source>
        <dbReference type="ARBA" id="ARBA00022475"/>
    </source>
</evidence>
<dbReference type="InterPro" id="IPR017452">
    <property type="entry name" value="GPCR_Rhodpsn_7TM"/>
</dbReference>
<dbReference type="PANTHER" id="PTHR11334:SF60">
    <property type="entry name" value="MAS-RELATED G-PROTEIN COUPLED RECEPTOR MEMBER H"/>
    <property type="match status" value="1"/>
</dbReference>
<dbReference type="InterPro" id="IPR026234">
    <property type="entry name" value="MRGPCRFAMILY"/>
</dbReference>
<dbReference type="GO" id="GO:0001595">
    <property type="term" value="F:angiotensin receptor activity"/>
    <property type="evidence" value="ECO:0007669"/>
    <property type="project" value="TreeGrafter"/>
</dbReference>
<feature type="transmembrane region" description="Helical" evidence="11">
    <location>
        <begin position="150"/>
        <end position="171"/>
    </location>
</feature>
<keyword evidence="3 10" id="KW-0812">Transmembrane</keyword>
<dbReference type="PRINTS" id="PR00237">
    <property type="entry name" value="GPCRRHODOPSN"/>
</dbReference>
<keyword evidence="8" id="KW-0325">Glycoprotein</keyword>
<dbReference type="SUPFAM" id="SSF81321">
    <property type="entry name" value="Family A G protein-coupled receptor-like"/>
    <property type="match status" value="1"/>
</dbReference>
<dbReference type="GO" id="GO:0005886">
    <property type="term" value="C:plasma membrane"/>
    <property type="evidence" value="ECO:0007669"/>
    <property type="project" value="UniProtKB-SubCell"/>
</dbReference>
<evidence type="ECO:0000256" key="8">
    <source>
        <dbReference type="ARBA" id="ARBA00023180"/>
    </source>
</evidence>
<name>A0A4X2LP26_VOMUR</name>
<evidence type="ECO:0000256" key="11">
    <source>
        <dbReference type="SAM" id="Phobius"/>
    </source>
</evidence>
<dbReference type="PRINTS" id="PR02108">
    <property type="entry name" value="MRGPCRFAMILY"/>
</dbReference>
<keyword evidence="6 11" id="KW-0472">Membrane</keyword>
<feature type="transmembrane region" description="Helical" evidence="11">
    <location>
        <begin position="70"/>
        <end position="94"/>
    </location>
</feature>
<evidence type="ECO:0000256" key="1">
    <source>
        <dbReference type="ARBA" id="ARBA00004651"/>
    </source>
</evidence>
<dbReference type="PROSITE" id="PS50262">
    <property type="entry name" value="G_PROTEIN_RECEP_F1_2"/>
    <property type="match status" value="1"/>
</dbReference>
<evidence type="ECO:0000259" key="12">
    <source>
        <dbReference type="PROSITE" id="PS50262"/>
    </source>
</evidence>
<evidence type="ECO:0000256" key="9">
    <source>
        <dbReference type="ARBA" id="ARBA00023224"/>
    </source>
</evidence>
<keyword evidence="15" id="KW-1185">Reference proteome</keyword>
<evidence type="ECO:0000256" key="7">
    <source>
        <dbReference type="ARBA" id="ARBA00023170"/>
    </source>
</evidence>
<dbReference type="PANTHER" id="PTHR11334">
    <property type="entry name" value="MAS-RELATED G-PROTEIN COUPLED RECEPTOR"/>
    <property type="match status" value="1"/>
</dbReference>
<dbReference type="Gene3D" id="1.20.1070.10">
    <property type="entry name" value="Rhodopsin 7-helix transmembrane proteins"/>
    <property type="match status" value="1"/>
</dbReference>
<comment type="similarity">
    <text evidence="10">Belongs to the G-protein coupled receptor 1 family.</text>
</comment>
<evidence type="ECO:0000256" key="5">
    <source>
        <dbReference type="ARBA" id="ARBA00023040"/>
    </source>
</evidence>
<dbReference type="Pfam" id="PF00001">
    <property type="entry name" value="7tm_1"/>
    <property type="match status" value="1"/>
</dbReference>
<evidence type="ECO:0000256" key="10">
    <source>
        <dbReference type="RuleBase" id="RU000688"/>
    </source>
</evidence>
<proteinExistence type="inferred from homology"/>
<sequence>MEHPPTTVSSPEPISDTQIQVNGSFLKSQSTENVSTYVSLLISILGTIGNGLVIWYLIFHFKKNPFTVYILHLSMADLTFLLCTSTNTIVHMFYSKNDSTKLQLFDFVFCVLIPFGYNTGLYLLTAISIERCLSVLYPIWYQCQRPKHQSAVVCILLWALSIFVTWLEGFFCLQGTHPRFPIRPRAMVEVFLLILNFIVFAPLMVFSSLTLFIKVFCNLKHCQPAKLYIIIISMVILFFLFAMPLRVLLMLFDFQDENNEFLSIVFIYLNLLSCINSTINPVVYLVVGRGQRARKSLKDTMQKIFEDNPCPCGREKPGHSKISALLRGTDKQTSKLSPVLNTSNL</sequence>
<keyword evidence="9 10" id="KW-0807">Transducer</keyword>
<comment type="subcellular location">
    <subcellularLocation>
        <location evidence="1">Cell membrane</location>
        <topology evidence="1">Multi-pass membrane protein</topology>
    </subcellularLocation>
</comment>
<dbReference type="OMA" id="FHFKKTS"/>
<gene>
    <name evidence="13" type="primary">LOC114031410</name>
    <name evidence="14" type="synonym">LOC114031418</name>
</gene>
<keyword evidence="4 11" id="KW-1133">Transmembrane helix</keyword>
<keyword evidence="7 10" id="KW-0675">Receptor</keyword>
<evidence type="ECO:0000256" key="4">
    <source>
        <dbReference type="ARBA" id="ARBA00022989"/>
    </source>
</evidence>
<feature type="transmembrane region" description="Helical" evidence="11">
    <location>
        <begin position="261"/>
        <end position="287"/>
    </location>
</feature>
<dbReference type="Proteomes" id="UP000314987">
    <property type="component" value="Unassembled WGS sequence"/>
</dbReference>